<organism evidence="10 11">
    <name type="scientific">Candidatus Avelusimicrobium gallicola</name>
    <dbReference type="NCBI Taxonomy" id="2562704"/>
    <lineage>
        <taxon>Bacteria</taxon>
        <taxon>Pseudomonadati</taxon>
        <taxon>Elusimicrobiota</taxon>
        <taxon>Elusimicrobia</taxon>
        <taxon>Elusimicrobiales</taxon>
        <taxon>Elusimicrobiaceae</taxon>
        <taxon>Candidatus Avelusimicrobium</taxon>
    </lineage>
</organism>
<dbReference type="InterPro" id="IPR011701">
    <property type="entry name" value="MFS"/>
</dbReference>
<dbReference type="GO" id="GO:0022857">
    <property type="term" value="F:transmembrane transporter activity"/>
    <property type="evidence" value="ECO:0007669"/>
    <property type="project" value="InterPro"/>
</dbReference>
<keyword evidence="4 8" id="KW-0812">Transmembrane</keyword>
<evidence type="ECO:0000313" key="11">
    <source>
        <dbReference type="Proteomes" id="UP000725649"/>
    </source>
</evidence>
<evidence type="ECO:0000256" key="4">
    <source>
        <dbReference type="ARBA" id="ARBA00022692"/>
    </source>
</evidence>
<protein>
    <submittedName>
        <fullName evidence="10">MFS transporter</fullName>
    </submittedName>
</protein>
<dbReference type="InterPro" id="IPR036259">
    <property type="entry name" value="MFS_trans_sf"/>
</dbReference>
<name>A0A928DRU3_9BACT</name>
<accession>A0A928DRU3</accession>
<feature type="transmembrane region" description="Helical" evidence="8">
    <location>
        <begin position="715"/>
        <end position="733"/>
    </location>
</feature>
<evidence type="ECO:0000256" key="8">
    <source>
        <dbReference type="SAM" id="Phobius"/>
    </source>
</evidence>
<feature type="transmembrane region" description="Helical" evidence="8">
    <location>
        <begin position="772"/>
        <end position="790"/>
    </location>
</feature>
<feature type="chain" id="PRO_5036789083" evidence="9">
    <location>
        <begin position="24"/>
        <end position="862"/>
    </location>
</feature>
<feature type="region of interest" description="Disordered" evidence="7">
    <location>
        <begin position="340"/>
        <end position="363"/>
    </location>
</feature>
<dbReference type="CDD" id="cd06174">
    <property type="entry name" value="MFS"/>
    <property type="match status" value="1"/>
</dbReference>
<gene>
    <name evidence="10" type="ORF">E7027_06690</name>
</gene>
<dbReference type="Pfam" id="PF07690">
    <property type="entry name" value="MFS_1"/>
    <property type="match status" value="1"/>
</dbReference>
<sequence>MKKVISFVLVFALLAGQLTPAQAQVLKNTAKGVSAAVTLGKAPLRPVKLPTTINTNGLHLAPNFSPAIYTQLERNISRAVLKQNTGLQQVRQALDLPDFKSLAEGILKAKHLPGHHNWLRTEYVTLALHGYTTAEQNIQASSYWKQDLTAKLPAVELLKDLSFSHVFQNHPDVLAQAAEGLTDASALALFGTREDLSVLEDFYHKAIGTPLALSAATNYARACLRLAEYDRLTAFSRETKGKYAALFQGIAQYAVLHKLPLSLPVTPGKEPFLNEALRSYLSTYGEHSALSADSSHSATVLWMNLTAPVSVRLPSFTAPAKQASKPAVLSELTLTLDPLKTSPEQLNTGAVSHPTAGTETTVEAAPSVRLPEGDIAPVLDTPAQKTSLVQKVRNWLGLGKKKQAAPAIEEPVKVNSALQRASLYLASAVMGLEVATPVISNFGTSFGLSLEDNILVAVATYFPYSVGAFFANYLKQKIGRKAALNLGLGLMGLGFLGGVTLCGLDGSFVAEANAMLHFYKTLACITIASVGGVLVHNSVGPMITEISKGESDLVLQKRNSYTELARAAGMAASFAFPFVSTAVLGLDWSLTFALPIPLVAAAAIGINSGRLPNTKPVKAPSLAEKTKASLWEKTKNSEYLRLFKEEKGVAPLLTGLLIMNAVEVSFNSGFLLLLPSLTQNPSMQYLFGIAQFAVPFLLGRYLAGHFLKWFPKNNMAIATALGALGGFASLTAAQSNVYLLTASLFAAELGISTAFTLAFSRTAKNPKTQDRIISLIVASAISCAFGPMLLTDLAQRFIDAGLLSTQGATAAALLGIPAALASISALLFKRADKAAQNPLHVQPQPIEKNPTLWQKVRNFFKK</sequence>
<feature type="signal peptide" evidence="9">
    <location>
        <begin position="1"/>
        <end position="23"/>
    </location>
</feature>
<feature type="transmembrane region" description="Helical" evidence="8">
    <location>
        <begin position="516"/>
        <end position="535"/>
    </location>
</feature>
<evidence type="ECO:0000256" key="6">
    <source>
        <dbReference type="ARBA" id="ARBA00023136"/>
    </source>
</evidence>
<feature type="transmembrane region" description="Helical" evidence="8">
    <location>
        <begin position="592"/>
        <end position="609"/>
    </location>
</feature>
<evidence type="ECO:0000256" key="9">
    <source>
        <dbReference type="SAM" id="SignalP"/>
    </source>
</evidence>
<feature type="transmembrane region" description="Helical" evidence="8">
    <location>
        <begin position="486"/>
        <end position="510"/>
    </location>
</feature>
<evidence type="ECO:0000256" key="5">
    <source>
        <dbReference type="ARBA" id="ARBA00022989"/>
    </source>
</evidence>
<keyword evidence="3" id="KW-0813">Transport</keyword>
<dbReference type="PANTHER" id="PTHR23514:SF3">
    <property type="entry name" value="BYPASS OF STOP CODON PROTEIN 6"/>
    <property type="match status" value="1"/>
</dbReference>
<evidence type="ECO:0000256" key="3">
    <source>
        <dbReference type="ARBA" id="ARBA00022448"/>
    </source>
</evidence>
<dbReference type="AlphaFoldDB" id="A0A928DRU3"/>
<feature type="compositionally biased region" description="Polar residues" evidence="7">
    <location>
        <begin position="342"/>
        <end position="361"/>
    </location>
</feature>
<feature type="transmembrane region" description="Helical" evidence="8">
    <location>
        <begin position="739"/>
        <end position="760"/>
    </location>
</feature>
<reference evidence="10" key="1">
    <citation type="submission" date="2019-04" db="EMBL/GenBank/DDBJ databases">
        <title>Evolution of Biomass-Degrading Anaerobic Consortia Revealed by Metagenomics.</title>
        <authorList>
            <person name="Peng X."/>
        </authorList>
    </citation>
    <scope>NUCLEOTIDE SEQUENCE</scope>
    <source>
        <strain evidence="10">SIG66</strain>
    </source>
</reference>
<keyword evidence="6 8" id="KW-0472">Membrane</keyword>
<dbReference type="GO" id="GO:0016020">
    <property type="term" value="C:membrane"/>
    <property type="evidence" value="ECO:0007669"/>
    <property type="project" value="TreeGrafter"/>
</dbReference>
<evidence type="ECO:0000256" key="1">
    <source>
        <dbReference type="ARBA" id="ARBA00004127"/>
    </source>
</evidence>
<keyword evidence="9" id="KW-0732">Signal</keyword>
<dbReference type="Proteomes" id="UP000725649">
    <property type="component" value="Unassembled WGS sequence"/>
</dbReference>
<proteinExistence type="inferred from homology"/>
<dbReference type="InterPro" id="IPR051788">
    <property type="entry name" value="MFS_Transporter"/>
</dbReference>
<evidence type="ECO:0000256" key="2">
    <source>
        <dbReference type="ARBA" id="ARBA00008335"/>
    </source>
</evidence>
<feature type="transmembrane region" description="Helical" evidence="8">
    <location>
        <begin position="567"/>
        <end position="586"/>
    </location>
</feature>
<feature type="transmembrane region" description="Helical" evidence="8">
    <location>
        <begin position="454"/>
        <end position="474"/>
    </location>
</feature>
<comment type="similarity">
    <text evidence="2">Belongs to the major facilitator superfamily.</text>
</comment>
<evidence type="ECO:0000313" key="10">
    <source>
        <dbReference type="EMBL" id="MBE6421790.1"/>
    </source>
</evidence>
<feature type="transmembrane region" description="Helical" evidence="8">
    <location>
        <begin position="649"/>
        <end position="673"/>
    </location>
</feature>
<feature type="transmembrane region" description="Helical" evidence="8">
    <location>
        <begin position="685"/>
        <end position="703"/>
    </location>
</feature>
<comment type="subcellular location">
    <subcellularLocation>
        <location evidence="1">Endomembrane system</location>
        <topology evidence="1">Multi-pass membrane protein</topology>
    </subcellularLocation>
</comment>
<comment type="caution">
    <text evidence="10">The sequence shown here is derived from an EMBL/GenBank/DDBJ whole genome shotgun (WGS) entry which is preliminary data.</text>
</comment>
<dbReference type="SUPFAM" id="SSF103473">
    <property type="entry name" value="MFS general substrate transporter"/>
    <property type="match status" value="1"/>
</dbReference>
<dbReference type="Gene3D" id="1.20.1250.20">
    <property type="entry name" value="MFS general substrate transporter like domains"/>
    <property type="match status" value="1"/>
</dbReference>
<dbReference type="GO" id="GO:0012505">
    <property type="term" value="C:endomembrane system"/>
    <property type="evidence" value="ECO:0007669"/>
    <property type="project" value="UniProtKB-SubCell"/>
</dbReference>
<evidence type="ECO:0000256" key="7">
    <source>
        <dbReference type="SAM" id="MobiDB-lite"/>
    </source>
</evidence>
<dbReference type="EMBL" id="SUVG01000008">
    <property type="protein sequence ID" value="MBE6421790.1"/>
    <property type="molecule type" value="Genomic_DNA"/>
</dbReference>
<feature type="transmembrane region" description="Helical" evidence="8">
    <location>
        <begin position="810"/>
        <end position="828"/>
    </location>
</feature>
<keyword evidence="5 8" id="KW-1133">Transmembrane helix</keyword>
<dbReference type="PANTHER" id="PTHR23514">
    <property type="entry name" value="BYPASS OF STOP CODON PROTEIN 6"/>
    <property type="match status" value="1"/>
</dbReference>